<accession>A0A835GJL9</accession>
<feature type="transmembrane region" description="Helical" evidence="8">
    <location>
        <begin position="266"/>
        <end position="285"/>
    </location>
</feature>
<feature type="transmembrane region" description="Helical" evidence="8">
    <location>
        <begin position="199"/>
        <end position="224"/>
    </location>
</feature>
<feature type="transmembrane region" description="Helical" evidence="8">
    <location>
        <begin position="768"/>
        <end position="788"/>
    </location>
</feature>
<comment type="subcellular location">
    <subcellularLocation>
        <location evidence="1">Membrane</location>
        <topology evidence="1">Multi-pass membrane protein</topology>
    </subcellularLocation>
</comment>
<evidence type="ECO:0000256" key="7">
    <source>
        <dbReference type="SAM" id="MobiDB-lite"/>
    </source>
</evidence>
<dbReference type="GO" id="GO:0006820">
    <property type="term" value="P:monoatomic anion transport"/>
    <property type="evidence" value="ECO:0007669"/>
    <property type="project" value="TreeGrafter"/>
</dbReference>
<evidence type="ECO:0000256" key="8">
    <source>
        <dbReference type="SAM" id="Phobius"/>
    </source>
</evidence>
<reference evidence="10" key="1">
    <citation type="submission" date="2020-08" db="EMBL/GenBank/DDBJ databases">
        <title>Spodoptera exigua strain:BAW_Kor-Di-RS1 Genome sequencing and assembly.</title>
        <authorList>
            <person name="Kim J."/>
            <person name="Nam H.Y."/>
            <person name="Kwon M."/>
            <person name="Choi J.H."/>
            <person name="Cho S.R."/>
            <person name="Kim G.-H."/>
        </authorList>
    </citation>
    <scope>NUCLEOTIDE SEQUENCE</scope>
    <source>
        <strain evidence="10">BAW_Kor-Di-RS1</strain>
        <tissue evidence="10">Whole-body</tissue>
    </source>
</reference>
<keyword evidence="11" id="KW-1185">Reference proteome</keyword>
<dbReference type="EMBL" id="JACKWZ010000083">
    <property type="protein sequence ID" value="KAF9416819.1"/>
    <property type="molecule type" value="Genomic_DNA"/>
</dbReference>
<evidence type="ECO:0000313" key="11">
    <source>
        <dbReference type="Proteomes" id="UP000648187"/>
    </source>
</evidence>
<feature type="transmembrane region" description="Helical" evidence="8">
    <location>
        <begin position="740"/>
        <end position="762"/>
    </location>
</feature>
<feature type="transmembrane region" description="Helical" evidence="8">
    <location>
        <begin position="236"/>
        <end position="254"/>
    </location>
</feature>
<feature type="transmembrane region" description="Helical" evidence="8">
    <location>
        <begin position="678"/>
        <end position="696"/>
    </location>
</feature>
<dbReference type="GO" id="GO:0015293">
    <property type="term" value="F:symporter activity"/>
    <property type="evidence" value="ECO:0007669"/>
    <property type="project" value="UniProtKB-KW"/>
</dbReference>
<keyword evidence="5 8" id="KW-1133">Transmembrane helix</keyword>
<dbReference type="InterPro" id="IPR036259">
    <property type="entry name" value="MFS_trans_sf"/>
</dbReference>
<keyword evidence="6 8" id="KW-0472">Membrane</keyword>
<protein>
    <recommendedName>
        <fullName evidence="9">Major facilitator superfamily (MFS) profile domain-containing protein</fullName>
    </recommendedName>
</protein>
<feature type="transmembrane region" description="Helical" evidence="8">
    <location>
        <begin position="653"/>
        <end position="671"/>
    </location>
</feature>
<evidence type="ECO:0000256" key="6">
    <source>
        <dbReference type="ARBA" id="ARBA00023136"/>
    </source>
</evidence>
<evidence type="ECO:0000256" key="5">
    <source>
        <dbReference type="ARBA" id="ARBA00022989"/>
    </source>
</evidence>
<dbReference type="SUPFAM" id="SSF103473">
    <property type="entry name" value="MFS general substrate transporter"/>
    <property type="match status" value="2"/>
</dbReference>
<feature type="transmembrane region" description="Helical" evidence="8">
    <location>
        <begin position="969"/>
        <end position="991"/>
    </location>
</feature>
<evidence type="ECO:0000256" key="2">
    <source>
        <dbReference type="ARBA" id="ARBA00022448"/>
    </source>
</evidence>
<name>A0A835GJL9_SPOEX</name>
<dbReference type="GO" id="GO:0016020">
    <property type="term" value="C:membrane"/>
    <property type="evidence" value="ECO:0007669"/>
    <property type="project" value="UniProtKB-SubCell"/>
</dbReference>
<feature type="transmembrane region" description="Helical" evidence="8">
    <location>
        <begin position="78"/>
        <end position="95"/>
    </location>
</feature>
<dbReference type="FunFam" id="1.20.1250.20:FF:000157">
    <property type="entry name" value="Inorganic phosphate cotransporter"/>
    <property type="match status" value="1"/>
</dbReference>
<dbReference type="FunFam" id="1.20.1250.20:FF:000003">
    <property type="entry name" value="Solute carrier family 17 member 3"/>
    <property type="match status" value="1"/>
</dbReference>
<dbReference type="PANTHER" id="PTHR11662:SF336">
    <property type="entry name" value="LP19554P"/>
    <property type="match status" value="1"/>
</dbReference>
<dbReference type="InterPro" id="IPR011701">
    <property type="entry name" value="MFS"/>
</dbReference>
<dbReference type="InterPro" id="IPR020846">
    <property type="entry name" value="MFS_dom"/>
</dbReference>
<feature type="transmembrane region" description="Helical" evidence="8">
    <location>
        <begin position="910"/>
        <end position="930"/>
    </location>
</feature>
<feature type="transmembrane region" description="Helical" evidence="8">
    <location>
        <begin position="461"/>
        <end position="485"/>
    </location>
</feature>
<feature type="transmembrane region" description="Helical" evidence="8">
    <location>
        <begin position="404"/>
        <end position="423"/>
    </location>
</feature>
<dbReference type="AlphaFoldDB" id="A0A835GJL9"/>
<feature type="transmembrane region" description="Helical" evidence="8">
    <location>
        <begin position="367"/>
        <end position="392"/>
    </location>
</feature>
<feature type="transmembrane region" description="Helical" evidence="8">
    <location>
        <begin position="323"/>
        <end position="347"/>
    </location>
</feature>
<keyword evidence="2" id="KW-0813">Transport</keyword>
<feature type="transmembrane region" description="Helical" evidence="8">
    <location>
        <begin position="175"/>
        <end position="193"/>
    </location>
</feature>
<evidence type="ECO:0000256" key="3">
    <source>
        <dbReference type="ARBA" id="ARBA00022692"/>
    </source>
</evidence>
<feature type="transmembrane region" description="Helical" evidence="8">
    <location>
        <begin position="1003"/>
        <end position="1022"/>
    </location>
</feature>
<organism evidence="10 11">
    <name type="scientific">Spodoptera exigua</name>
    <name type="common">Beet armyworm</name>
    <name type="synonym">Noctua fulgens</name>
    <dbReference type="NCBI Taxonomy" id="7107"/>
    <lineage>
        <taxon>Eukaryota</taxon>
        <taxon>Metazoa</taxon>
        <taxon>Ecdysozoa</taxon>
        <taxon>Arthropoda</taxon>
        <taxon>Hexapoda</taxon>
        <taxon>Insecta</taxon>
        <taxon>Pterygota</taxon>
        <taxon>Neoptera</taxon>
        <taxon>Endopterygota</taxon>
        <taxon>Lepidoptera</taxon>
        <taxon>Glossata</taxon>
        <taxon>Ditrysia</taxon>
        <taxon>Noctuoidea</taxon>
        <taxon>Noctuidae</taxon>
        <taxon>Amphipyrinae</taxon>
        <taxon>Spodoptera</taxon>
    </lineage>
</organism>
<dbReference type="Pfam" id="PF07690">
    <property type="entry name" value="MFS_1"/>
    <property type="match status" value="2"/>
</dbReference>
<dbReference type="Proteomes" id="UP000648187">
    <property type="component" value="Unassembled WGS sequence"/>
</dbReference>
<dbReference type="InterPro" id="IPR050382">
    <property type="entry name" value="MFS_Na/Anion_cotransporter"/>
</dbReference>
<feature type="transmembrane region" description="Helical" evidence="8">
    <location>
        <begin position="834"/>
        <end position="859"/>
    </location>
</feature>
<keyword evidence="4" id="KW-0769">Symport</keyword>
<comment type="caution">
    <text evidence="10">The sequence shown here is derived from an EMBL/GenBank/DDBJ whole genome shotgun (WGS) entry which is preliminary data.</text>
</comment>
<proteinExistence type="predicted"/>
<feature type="region of interest" description="Disordered" evidence="7">
    <location>
        <begin position="527"/>
        <end position="556"/>
    </location>
</feature>
<evidence type="ECO:0000313" key="10">
    <source>
        <dbReference type="EMBL" id="KAF9416819.1"/>
    </source>
</evidence>
<dbReference type="Gene3D" id="1.20.1250.20">
    <property type="entry name" value="MFS general substrate transporter like domains"/>
    <property type="match status" value="2"/>
</dbReference>
<feature type="transmembrane region" description="Helical" evidence="8">
    <location>
        <begin position="147"/>
        <end position="168"/>
    </location>
</feature>
<gene>
    <name evidence="10" type="ORF">HW555_005949</name>
</gene>
<evidence type="ECO:0000256" key="1">
    <source>
        <dbReference type="ARBA" id="ARBA00004141"/>
    </source>
</evidence>
<feature type="transmembrane region" description="Helical" evidence="8">
    <location>
        <begin position="865"/>
        <end position="889"/>
    </location>
</feature>
<feature type="compositionally biased region" description="Basic and acidic residues" evidence="7">
    <location>
        <begin position="528"/>
        <end position="543"/>
    </location>
</feature>
<feature type="transmembrane region" description="Helical" evidence="8">
    <location>
        <begin position="497"/>
        <end position="516"/>
    </location>
</feature>
<feature type="transmembrane region" description="Helical" evidence="8">
    <location>
        <begin position="584"/>
        <end position="601"/>
    </location>
</feature>
<keyword evidence="3 8" id="KW-0812">Transmembrane</keyword>
<dbReference type="PANTHER" id="PTHR11662">
    <property type="entry name" value="SOLUTE CARRIER FAMILY 17"/>
    <property type="match status" value="1"/>
</dbReference>
<feature type="domain" description="Major facilitator superfamily (MFS) profile" evidence="9">
    <location>
        <begin position="87"/>
        <end position="521"/>
    </location>
</feature>
<dbReference type="CDD" id="cd17318">
    <property type="entry name" value="MFS_SLC17"/>
    <property type="match status" value="1"/>
</dbReference>
<dbReference type="PROSITE" id="PS50850">
    <property type="entry name" value="MFS"/>
    <property type="match status" value="1"/>
</dbReference>
<sequence>MAKVNDVCVIKAIESYRWTCKLCQQSDWLVGLSPRCYQILANVDDIETATQTTIKNFRSASATTPISRLLKHAVPARFNLWVMLFTSCWVVYMLRVNMSLNLIAMVPQTHSNSSATRSQCGPKNDVFSNETLQRVDGVDVHAAHVKALILGSYFWCYPVTSLIGGMAAERWGPRYVVLVSSLASAVLTALSPFAANLSYIALVVIRFFLGCAGGFIYPALHALVARWAPPAEKGKFVSAMMGGTLGTVLTWSLTGPLMEKFGWASAFYVPAALTLVWCFFWWYLVADTPSEHPRITEAEKNYILDALGDKVKKSKGLPPFKSIVTSLPFLAMTILHYGNLWGLYFIMTVGPKFVSSVLGFELSAAGVISALPYLARLFLATIFGVVGDFILARKLMSTTAIRKFFCLFSHILPGVLLVLLVYAGCSTALSVSLITMSMGFNGAATLTNLQNHQDLAPNYAGTLYGIANCVGSTAGFFTPMITAYFTSSGNSFESWRPVFFVGASVYIISALFFIFFGTGNIQPWNFAPEDKGKDDKSNGDLKEMNGSPPKNSETKEIKETTLNVSNERDWEYNFHLSSDRRHHIDVGVMIFLGYFLVYVVRNNLSVHIVDMAQVMQRDDDLLDGASIALRRTMKRTGMMDLINWDDTKVGKLFSAYHIGYCICFPIFHNFGDKLGPTWVVGIAGLLSGVLSCLTPAAAYYHFWVLFLVRFIKGFCAGAMQPSMVQVLRHWVPPIERNHFMWAYCGITTGTFSTFLMCAAIHYYSRWPIGFFVSGGVQIIWSITWVLIVTDYPKQHPYISNDEMIYLTNTIGDIFTIKKTNSQAPWNLIVRSSPFWMLCILNFGYSWMIISLCLFGPLYYSKVSKFSIYSASAITALPFFLRLVLGTILIQAFHKYKNRPEIREINHIRKYFILVSHVIPGLLLCVAWMLPIIPGPLLLTIAVALTAAGMDLTLDLCYELSPMFVNSLNTVIKIIGNTSGIIVSLCVGQVTYRFGNFPIVWKHIWCFHALILLLSGLIFLIWGETEIQPWNHQTRRVLRRKYVINPLPSIMSNIAEVEEGSVRSSMIKMPQN</sequence>
<evidence type="ECO:0000256" key="4">
    <source>
        <dbReference type="ARBA" id="ARBA00022847"/>
    </source>
</evidence>
<evidence type="ECO:0000259" key="9">
    <source>
        <dbReference type="PROSITE" id="PS50850"/>
    </source>
</evidence>